<dbReference type="Proteomes" id="UP000069940">
    <property type="component" value="Unassembled WGS sequence"/>
</dbReference>
<proteinExistence type="predicted"/>
<dbReference type="PANTHER" id="PTHR47331:SF5">
    <property type="entry name" value="RIBONUCLEASE H"/>
    <property type="match status" value="1"/>
</dbReference>
<keyword evidence="4" id="KW-1185">Reference proteome</keyword>
<dbReference type="Pfam" id="PF05380">
    <property type="entry name" value="Peptidase_A17"/>
    <property type="match status" value="1"/>
</dbReference>
<dbReference type="PROSITE" id="PS50994">
    <property type="entry name" value="INTEGRASE"/>
    <property type="match status" value="1"/>
</dbReference>
<dbReference type="RefSeq" id="XP_062707822.1">
    <property type="nucleotide sequence ID" value="XM_062851838.1"/>
</dbReference>
<reference evidence="3" key="2">
    <citation type="submission" date="2025-05" db="UniProtKB">
        <authorList>
            <consortium name="EnsemblMetazoa"/>
        </authorList>
    </citation>
    <scope>IDENTIFICATION</scope>
    <source>
        <strain evidence="3">Foshan</strain>
    </source>
</reference>
<evidence type="ECO:0000313" key="3">
    <source>
        <dbReference type="EnsemblMetazoa" id="AALFPA23_018656.P27377"/>
    </source>
</evidence>
<evidence type="ECO:0000313" key="4">
    <source>
        <dbReference type="Proteomes" id="UP000069940"/>
    </source>
</evidence>
<feature type="domain" description="Integrase catalytic" evidence="2">
    <location>
        <begin position="1173"/>
        <end position="1333"/>
    </location>
</feature>
<feature type="compositionally biased region" description="Polar residues" evidence="1">
    <location>
        <begin position="111"/>
        <end position="127"/>
    </location>
</feature>
<dbReference type="InterPro" id="IPR012337">
    <property type="entry name" value="RNaseH-like_sf"/>
</dbReference>
<feature type="region of interest" description="Disordered" evidence="1">
    <location>
        <begin position="1"/>
        <end position="40"/>
    </location>
</feature>
<dbReference type="InterPro" id="IPR041588">
    <property type="entry name" value="Integrase_H2C2"/>
</dbReference>
<reference evidence="4" key="1">
    <citation type="journal article" date="2015" name="Proc. Natl. Acad. Sci. U.S.A.">
        <title>Genome sequence of the Asian Tiger mosquito, Aedes albopictus, reveals insights into its biology, genetics, and evolution.</title>
        <authorList>
            <person name="Chen X.G."/>
            <person name="Jiang X."/>
            <person name="Gu J."/>
            <person name="Xu M."/>
            <person name="Wu Y."/>
            <person name="Deng Y."/>
            <person name="Zhang C."/>
            <person name="Bonizzoni M."/>
            <person name="Dermauw W."/>
            <person name="Vontas J."/>
            <person name="Armbruster P."/>
            <person name="Huang X."/>
            <person name="Yang Y."/>
            <person name="Zhang H."/>
            <person name="He W."/>
            <person name="Peng H."/>
            <person name="Liu Y."/>
            <person name="Wu K."/>
            <person name="Chen J."/>
            <person name="Lirakis M."/>
            <person name="Topalis P."/>
            <person name="Van Leeuwen T."/>
            <person name="Hall A.B."/>
            <person name="Jiang X."/>
            <person name="Thorpe C."/>
            <person name="Mueller R.L."/>
            <person name="Sun C."/>
            <person name="Waterhouse R.M."/>
            <person name="Yan G."/>
            <person name="Tu Z.J."/>
            <person name="Fang X."/>
            <person name="James A.A."/>
        </authorList>
    </citation>
    <scope>NUCLEOTIDE SEQUENCE [LARGE SCALE GENOMIC DNA]</scope>
    <source>
        <strain evidence="4">Foshan</strain>
    </source>
</reference>
<name>A0ABM1ZHU5_AEDAL</name>
<feature type="compositionally biased region" description="Low complexity" evidence="1">
    <location>
        <begin position="128"/>
        <end position="153"/>
    </location>
</feature>
<sequence length="1333" mass="148266">MREKNAMVLQSIAPIKPRSSDPPPAAPRMQKPKISQVHSVVSSPSKPCPFSKQAAHSVFKCDVFRNSSVADRYELVKKKALCINCLSPDHQIKNCSSSACRVCGQKHHTMLHQQASNRYPNQSQAPKQTQSPPNPEQTQTQPQNARNPPTASNQPPPPPTPVASVPVAPPSLSHCSTSLVANVRKIPSTVLLQTALVKVVDSSGYLLWARALLDPASQLNVISERLIQRLQARKIKDHHVIGGIGGSTTVANHSVLLSVLSHCTDFNADLKFYILGEITRDLPSNSVDVSNWEWPSDIVLADPKFHEPASVDMIIGMEVYYDLLLEGFVKLGPGKPVLQKTTLGWVVSGRVGLSQPPNRAVAAHVCSTLSLEDSLARFWEIESCQSSSTMSIEESTCEAYFSATTTRDGDGRFVVALPKKPEVLNRLGQSYEIAKRRLLSLSRRLEANPALQASYSAFIDEYLQLGHMEEVFPDTPSASVSYFLPHHCVVRPDSLTTKLRVVFDASCATDTGVSLNDALMVGPVVQEDLVCITMRFQLPRFAITSDIEKMYRQILVIPSDRPLQQILWQDKPGEPIRVFQLKTVTYGTSSAPYLATKCLQELSRHGQSSHPAAAVVLANDFYMDDMISGVNNADEGKVLCNQLLELLQSAGLSLRKWSSNSSEILENIPVELRDGRAVLDLDSTPSVKTLGLKWTPATDNLGFHVPKWNEESVITKRIALSDSARLYDPLGLVGPVIVLAKSFMQELWENKKAWDEPLEEDLQQRWLQFRSELAAVESIAVPRWVIPISNPVILEAHGFSDASERAYGACVYLRAVSANGEISVHLLTSKSKVAPLGNSKQKKISLPRLELSGALLFSHLFQKVQQSLKMDFKCFYWVDSTIVLHWLAGTPSRWKTFVANRVSEIQHLTRAGVWGHVAGMENPADIISRGMLPAQLKETDLWWHGPAWLQQMPRFWPSHIRTSDDDFVAGDLEERSIALPVHSQPCNTIFSLRSSFPALVRQVALLRRFIHNSTPANRQRRVTGFIQAPELLEATNTLVRLAQAESFHEDLRALSAGGQVKPTSKLKNLCPVVTNGVLRIGGRLRNAPVSEDRKHPIILGTHHPLTELIMVSYHQRLLHARPQLLIASVRERFWPLRARNLARKVVHSCLKCFRCKPTVSEQIMGDLPAERVTPTFPFLTTGVDLCGPLFYRYPLRKSAPVKCYVAIFVCLATKAIHVELVADLSTAAFIAALKRFVARRGRPAVIECDNAKNFLRTSRTLADLKEQFCSQQHKHAVTTYCGEEGIFFKFIPPRSPNFGGLWEAAVKSFKKHFKATIGTTVLLKRFWPKSKAA</sequence>
<dbReference type="InterPro" id="IPR043502">
    <property type="entry name" value="DNA/RNA_pol_sf"/>
</dbReference>
<dbReference type="InterPro" id="IPR008042">
    <property type="entry name" value="Retrotrans_Pao"/>
</dbReference>
<dbReference type="InterPro" id="IPR036397">
    <property type="entry name" value="RNaseH_sf"/>
</dbReference>
<evidence type="ECO:0000256" key="1">
    <source>
        <dbReference type="SAM" id="MobiDB-lite"/>
    </source>
</evidence>
<feature type="region of interest" description="Disordered" evidence="1">
    <location>
        <begin position="111"/>
        <end position="168"/>
    </location>
</feature>
<protein>
    <recommendedName>
        <fullName evidence="2">Integrase catalytic domain-containing protein</fullName>
    </recommendedName>
</protein>
<dbReference type="SUPFAM" id="SSF56672">
    <property type="entry name" value="DNA/RNA polymerases"/>
    <property type="match status" value="1"/>
</dbReference>
<dbReference type="Pfam" id="PF17921">
    <property type="entry name" value="Integrase_H2C2"/>
    <property type="match status" value="1"/>
</dbReference>
<dbReference type="Gene3D" id="3.30.420.10">
    <property type="entry name" value="Ribonuclease H-like superfamily/Ribonuclease H"/>
    <property type="match status" value="1"/>
</dbReference>
<dbReference type="SUPFAM" id="SSF53098">
    <property type="entry name" value="Ribonuclease H-like"/>
    <property type="match status" value="1"/>
</dbReference>
<dbReference type="InterPro" id="IPR001584">
    <property type="entry name" value="Integrase_cat-core"/>
</dbReference>
<dbReference type="PANTHER" id="PTHR47331">
    <property type="entry name" value="PHD-TYPE DOMAIN-CONTAINING PROTEIN"/>
    <property type="match status" value="1"/>
</dbReference>
<dbReference type="EnsemblMetazoa" id="AALFPA23_018656.R27377">
    <property type="protein sequence ID" value="AALFPA23_018656.P27377"/>
    <property type="gene ID" value="AALFPA23_018656"/>
</dbReference>
<accession>A0ABM1ZHU5</accession>
<dbReference type="GeneID" id="134288108"/>
<organism evidence="3 4">
    <name type="scientific">Aedes albopictus</name>
    <name type="common">Asian tiger mosquito</name>
    <name type="synonym">Stegomyia albopicta</name>
    <dbReference type="NCBI Taxonomy" id="7160"/>
    <lineage>
        <taxon>Eukaryota</taxon>
        <taxon>Metazoa</taxon>
        <taxon>Ecdysozoa</taxon>
        <taxon>Arthropoda</taxon>
        <taxon>Hexapoda</taxon>
        <taxon>Insecta</taxon>
        <taxon>Pterygota</taxon>
        <taxon>Neoptera</taxon>
        <taxon>Endopterygota</taxon>
        <taxon>Diptera</taxon>
        <taxon>Nematocera</taxon>
        <taxon>Culicoidea</taxon>
        <taxon>Culicidae</taxon>
        <taxon>Culicinae</taxon>
        <taxon>Aedini</taxon>
        <taxon>Aedes</taxon>
        <taxon>Stegomyia</taxon>
    </lineage>
</organism>
<evidence type="ECO:0000259" key="2">
    <source>
        <dbReference type="PROSITE" id="PS50994"/>
    </source>
</evidence>
<dbReference type="CDD" id="cd01644">
    <property type="entry name" value="RT_pepA17"/>
    <property type="match status" value="1"/>
</dbReference>